<feature type="compositionally biased region" description="Basic and acidic residues" evidence="1">
    <location>
        <begin position="548"/>
        <end position="557"/>
    </location>
</feature>
<comment type="caution">
    <text evidence="3">The sequence shown here is derived from an EMBL/GenBank/DDBJ whole genome shotgun (WGS) entry which is preliminary data.</text>
</comment>
<gene>
    <name evidence="3" type="ORF">ElyMa_000605500</name>
</gene>
<evidence type="ECO:0000313" key="3">
    <source>
        <dbReference type="EMBL" id="GFR81500.1"/>
    </source>
</evidence>
<keyword evidence="4" id="KW-1185">Reference proteome</keyword>
<keyword evidence="2" id="KW-1133">Transmembrane helix</keyword>
<sequence>EEKKNLTIVLLFVGVVDPFNIESICILQLKHFTPNMTSSLKIHAGSWCILGVFLLLVPAQISAAEGQERTMPTLVFKGKGEIEFSGEILERFYRCLCNKHKKLCRQGFTFRKSSKGFAVFRDHLKVYKADDDLESEDILESKEIGNSFICQPPVDFARNVYINCTRVAPSPDGFDRCKGSTYCQSFHVNLDYDTCDYNCINVHWPVSSLRRLKFGNYPKFEEEPSCKDSLDGSDSSDSSDSSDNESLVAAVAVGWLLFIILLGLVIAYIIYRFRKSRNKPSSKDSVHCGTRSNTYTGHPTVTPEERVKRKVEIKHPLPAAAEGTNDYDYYSAYGKETTDYNIIDEERVKATPHKGLKLEDIKAKLKQRLLPGTVPPKTMVAKGASSTSDGYSMAKQQSDTAGHKQAADAKLGCMLQESRESSPKDANTDYTLLESDEYTRKPQTQDAINGYTILEDGGNSKTWRDQTATNGYAILEGGQYCRDKQVTVDQLGTYNQASGSLPNEERSGVSNEDLNISDYDKVQNGRPRLAADPKMTDPDTYNTGSMPFEERDKTGSRDRKKSMPSPYDAPRR</sequence>
<feature type="transmembrane region" description="Helical" evidence="2">
    <location>
        <begin position="41"/>
        <end position="61"/>
    </location>
</feature>
<name>A0AAV4GAA0_9GAST</name>
<dbReference type="EMBL" id="BMAT01001201">
    <property type="protein sequence ID" value="GFR81500.1"/>
    <property type="molecule type" value="Genomic_DNA"/>
</dbReference>
<feature type="compositionally biased region" description="Polar residues" evidence="1">
    <location>
        <begin position="290"/>
        <end position="299"/>
    </location>
</feature>
<feature type="region of interest" description="Disordered" evidence="1">
    <location>
        <begin position="278"/>
        <end position="303"/>
    </location>
</feature>
<proteinExistence type="predicted"/>
<feature type="region of interest" description="Disordered" evidence="1">
    <location>
        <begin position="495"/>
        <end position="572"/>
    </location>
</feature>
<keyword evidence="2" id="KW-0472">Membrane</keyword>
<evidence type="ECO:0000313" key="4">
    <source>
        <dbReference type="Proteomes" id="UP000762676"/>
    </source>
</evidence>
<evidence type="ECO:0000256" key="1">
    <source>
        <dbReference type="SAM" id="MobiDB-lite"/>
    </source>
</evidence>
<evidence type="ECO:0008006" key="5">
    <source>
        <dbReference type="Google" id="ProtNLM"/>
    </source>
</evidence>
<feature type="region of interest" description="Disordered" evidence="1">
    <location>
        <begin position="373"/>
        <end position="408"/>
    </location>
</feature>
<protein>
    <recommendedName>
        <fullName evidence="5">MANSC domain-containing protein</fullName>
    </recommendedName>
</protein>
<feature type="compositionally biased region" description="Low complexity" evidence="1">
    <location>
        <begin position="232"/>
        <end position="241"/>
    </location>
</feature>
<feature type="transmembrane region" description="Helical" evidence="2">
    <location>
        <begin position="6"/>
        <end position="29"/>
    </location>
</feature>
<dbReference type="AlphaFoldDB" id="A0AAV4GAA0"/>
<feature type="compositionally biased region" description="Polar residues" evidence="1">
    <location>
        <begin position="384"/>
        <end position="400"/>
    </location>
</feature>
<keyword evidence="2" id="KW-0812">Transmembrane</keyword>
<evidence type="ECO:0000256" key="2">
    <source>
        <dbReference type="SAM" id="Phobius"/>
    </source>
</evidence>
<reference evidence="3 4" key="1">
    <citation type="journal article" date="2021" name="Elife">
        <title>Chloroplast acquisition without the gene transfer in kleptoplastic sea slugs, Plakobranchus ocellatus.</title>
        <authorList>
            <person name="Maeda T."/>
            <person name="Takahashi S."/>
            <person name="Yoshida T."/>
            <person name="Shimamura S."/>
            <person name="Takaki Y."/>
            <person name="Nagai Y."/>
            <person name="Toyoda A."/>
            <person name="Suzuki Y."/>
            <person name="Arimoto A."/>
            <person name="Ishii H."/>
            <person name="Satoh N."/>
            <person name="Nishiyama T."/>
            <person name="Hasebe M."/>
            <person name="Maruyama T."/>
            <person name="Minagawa J."/>
            <person name="Obokata J."/>
            <person name="Shigenobu S."/>
        </authorList>
    </citation>
    <scope>NUCLEOTIDE SEQUENCE [LARGE SCALE GENOMIC DNA]</scope>
</reference>
<feature type="non-terminal residue" evidence="3">
    <location>
        <position position="1"/>
    </location>
</feature>
<feature type="region of interest" description="Disordered" evidence="1">
    <location>
        <begin position="221"/>
        <end position="241"/>
    </location>
</feature>
<organism evidence="3 4">
    <name type="scientific">Elysia marginata</name>
    <dbReference type="NCBI Taxonomy" id="1093978"/>
    <lineage>
        <taxon>Eukaryota</taxon>
        <taxon>Metazoa</taxon>
        <taxon>Spiralia</taxon>
        <taxon>Lophotrochozoa</taxon>
        <taxon>Mollusca</taxon>
        <taxon>Gastropoda</taxon>
        <taxon>Heterobranchia</taxon>
        <taxon>Euthyneura</taxon>
        <taxon>Panpulmonata</taxon>
        <taxon>Sacoglossa</taxon>
        <taxon>Placobranchoidea</taxon>
        <taxon>Plakobranchidae</taxon>
        <taxon>Elysia</taxon>
    </lineage>
</organism>
<feature type="transmembrane region" description="Helical" evidence="2">
    <location>
        <begin position="247"/>
        <end position="271"/>
    </location>
</feature>
<feature type="compositionally biased region" description="Basic and acidic residues" evidence="1">
    <location>
        <begin position="518"/>
        <end position="537"/>
    </location>
</feature>
<feature type="compositionally biased region" description="Basic and acidic residues" evidence="1">
    <location>
        <begin position="221"/>
        <end position="230"/>
    </location>
</feature>
<accession>A0AAV4GAA0</accession>
<dbReference type="Proteomes" id="UP000762676">
    <property type="component" value="Unassembled WGS sequence"/>
</dbReference>